<organism evidence="2 3">
    <name type="scientific">Ambrosiozyma monospora</name>
    <name type="common">Yeast</name>
    <name type="synonym">Endomycopsis monosporus</name>
    <dbReference type="NCBI Taxonomy" id="43982"/>
    <lineage>
        <taxon>Eukaryota</taxon>
        <taxon>Fungi</taxon>
        <taxon>Dikarya</taxon>
        <taxon>Ascomycota</taxon>
        <taxon>Saccharomycotina</taxon>
        <taxon>Pichiomycetes</taxon>
        <taxon>Pichiales</taxon>
        <taxon>Pichiaceae</taxon>
        <taxon>Ambrosiozyma</taxon>
    </lineage>
</organism>
<gene>
    <name evidence="2" type="ORF">Amon01_000520600</name>
</gene>
<dbReference type="AlphaFoldDB" id="A0A9W6YYY7"/>
<feature type="domain" description="DNA helicase Pif1-like 2B" evidence="1">
    <location>
        <begin position="105"/>
        <end position="149"/>
    </location>
</feature>
<keyword evidence="3" id="KW-1185">Reference proteome</keyword>
<dbReference type="PANTHER" id="PTHR10492">
    <property type="match status" value="1"/>
</dbReference>
<dbReference type="InterPro" id="IPR027417">
    <property type="entry name" value="P-loop_NTPase"/>
</dbReference>
<name>A0A9W6YYY7_AMBMO</name>
<comment type="caution">
    <text evidence="2">The sequence shown here is derived from an EMBL/GenBank/DDBJ whole genome shotgun (WGS) entry which is preliminary data.</text>
</comment>
<reference evidence="2" key="1">
    <citation type="submission" date="2023-04" db="EMBL/GenBank/DDBJ databases">
        <title>Ambrosiozyma monospora NBRC 1965.</title>
        <authorList>
            <person name="Ichikawa N."/>
            <person name="Sato H."/>
            <person name="Tonouchi N."/>
        </authorList>
    </citation>
    <scope>NUCLEOTIDE SEQUENCE</scope>
    <source>
        <strain evidence="2">NBRC 1965</strain>
    </source>
</reference>
<dbReference type="SUPFAM" id="SSF52540">
    <property type="entry name" value="P-loop containing nucleoside triphosphate hydrolases"/>
    <property type="match status" value="1"/>
</dbReference>
<protein>
    <submittedName>
        <fullName evidence="2">Unnamed protein product</fullName>
    </submittedName>
</protein>
<accession>A0A9W6YYY7</accession>
<dbReference type="OrthoDB" id="432234at2759"/>
<dbReference type="Proteomes" id="UP001165063">
    <property type="component" value="Unassembled WGS sequence"/>
</dbReference>
<evidence type="ECO:0000259" key="1">
    <source>
        <dbReference type="Pfam" id="PF21530"/>
    </source>
</evidence>
<evidence type="ECO:0000313" key="3">
    <source>
        <dbReference type="Proteomes" id="UP001165063"/>
    </source>
</evidence>
<evidence type="ECO:0000313" key="2">
    <source>
        <dbReference type="EMBL" id="GMG39277.1"/>
    </source>
</evidence>
<dbReference type="Pfam" id="PF21530">
    <property type="entry name" value="Pif1_2B_dom"/>
    <property type="match status" value="1"/>
</dbReference>
<dbReference type="InterPro" id="IPR049163">
    <property type="entry name" value="Pif1-like_2B_dom"/>
</dbReference>
<sequence>MVRLMVVVYMEYGTWNMEYKCMIVLFVYSFFSDDESAVHNNKVFPLEEIQDPQPGSAIITFTNRAVNIISAKIFEKLNTPEVVCRSTDTIYNDNVEFPHFAQEGLNKLEMKGLPQEILPLEVNTIVMLLRNLNTEQGLCNGTRLKILDLEASKIEASIMGGDQDQEVAIIPKNDSAIR</sequence>
<proteinExistence type="predicted"/>
<dbReference type="PANTHER" id="PTHR10492:SF57">
    <property type="entry name" value="ATP-DEPENDENT DNA HELICASE"/>
    <property type="match status" value="1"/>
</dbReference>
<dbReference type="EMBL" id="BSXU01002781">
    <property type="protein sequence ID" value="GMG39277.1"/>
    <property type="molecule type" value="Genomic_DNA"/>
</dbReference>